<dbReference type="GO" id="GO:0005737">
    <property type="term" value="C:cytoplasm"/>
    <property type="evidence" value="ECO:0007669"/>
    <property type="project" value="UniProtKB-SubCell"/>
</dbReference>
<dbReference type="EC" id="2.1.1.242" evidence="1"/>
<evidence type="ECO:0000313" key="2">
    <source>
        <dbReference type="EMBL" id="CDI02100.1"/>
    </source>
</evidence>
<accession>W6M8S8</accession>
<comment type="catalytic activity">
    <reaction evidence="1">
        <text>guanosine(1516) in 16S rRNA + S-adenosyl-L-methionine = N(2)-methylguanosine(1516) in 16S rRNA + S-adenosyl-L-homocysteine + H(+)</text>
        <dbReference type="Rhea" id="RHEA:43220"/>
        <dbReference type="Rhea" id="RHEA-COMP:10412"/>
        <dbReference type="Rhea" id="RHEA-COMP:10413"/>
        <dbReference type="ChEBI" id="CHEBI:15378"/>
        <dbReference type="ChEBI" id="CHEBI:57856"/>
        <dbReference type="ChEBI" id="CHEBI:59789"/>
        <dbReference type="ChEBI" id="CHEBI:74269"/>
        <dbReference type="ChEBI" id="CHEBI:74481"/>
        <dbReference type="EC" id="2.1.1.242"/>
    </reaction>
</comment>
<sequence length="267" mass="29088">MTPPTAETDRSASLVLCAEPSVCPTVAADLAQALGLPLVSDPAASQVHCLNLTTERLELREHRYGVDQCVYVDFLAGQAAYRRRFGGGRNQPLARALGLKGGANPTVVDATAGLGRDAFVLACLGCTVVLVERSPVVAALLRDGLSRAAQDHEIGSMVRERLRLVLNDSRSYLTNLPENEHPEIVYLDPMYPHRRKSALVKKAMRVLRSVIGDDEDGPDLLAAALIAAKQRVVVKRPRPAPPLEGPKPTFQILAPNTRFDIYRTQRQ</sequence>
<dbReference type="STRING" id="1400863.BN873_240048"/>
<comment type="similarity">
    <text evidence="1">Belongs to the methyltransferase superfamily. RsmJ family.</text>
</comment>
<dbReference type="HAMAP" id="MF_01523">
    <property type="entry name" value="16SrRNA_methyltr_J"/>
    <property type="match status" value="1"/>
</dbReference>
<gene>
    <name evidence="1 2" type="primary">rsmJ</name>
    <name evidence="2" type="ORF">BN873_240048</name>
</gene>
<comment type="caution">
    <text evidence="2">The sequence shown here is derived from an EMBL/GenBank/DDBJ whole genome shotgun (WGS) entry which is preliminary data.</text>
</comment>
<organism evidence="2 3">
    <name type="scientific">Candidatus Competibacter denitrificans Run_A_D11</name>
    <dbReference type="NCBI Taxonomy" id="1400863"/>
    <lineage>
        <taxon>Bacteria</taxon>
        <taxon>Pseudomonadati</taxon>
        <taxon>Pseudomonadota</taxon>
        <taxon>Gammaproteobacteria</taxon>
        <taxon>Candidatus Competibacteraceae</taxon>
        <taxon>Candidatus Competibacter</taxon>
    </lineage>
</organism>
<dbReference type="Pfam" id="PF04445">
    <property type="entry name" value="SAM_MT"/>
    <property type="match status" value="1"/>
</dbReference>
<proteinExistence type="inferred from homology"/>
<feature type="binding site" evidence="1">
    <location>
        <begin position="132"/>
        <end position="133"/>
    </location>
    <ligand>
        <name>S-adenosyl-L-methionine</name>
        <dbReference type="ChEBI" id="CHEBI:59789"/>
    </ligand>
</feature>
<dbReference type="PANTHER" id="PTHR36112">
    <property type="entry name" value="RIBOSOMAL RNA SMALL SUBUNIT METHYLTRANSFERASE J"/>
    <property type="match status" value="1"/>
</dbReference>
<reference evidence="2" key="2">
    <citation type="submission" date="2014-03" db="EMBL/GenBank/DDBJ databases">
        <title>Candidatus Competibacter-lineage genomes retrieved from metagenomes reveal functional metabolic diversity.</title>
        <authorList>
            <person name="McIlroy S.J."/>
            <person name="Albertsen M."/>
            <person name="Andresen E.K."/>
            <person name="Saunders A.M."/>
            <person name="Kristiansen R."/>
            <person name="Stokholm-Bjerregaard M."/>
            <person name="Nielsen K.L."/>
            <person name="Nielsen P.H."/>
        </authorList>
    </citation>
    <scope>NUCLEOTIDE SEQUENCE</scope>
    <source>
        <strain evidence="2">Run_A_D11</strain>
    </source>
</reference>
<dbReference type="SUPFAM" id="SSF53335">
    <property type="entry name" value="S-adenosyl-L-methionine-dependent methyltransferases"/>
    <property type="match status" value="1"/>
</dbReference>
<dbReference type="GO" id="GO:0008990">
    <property type="term" value="F:rRNA (guanine-N2-)-methyltransferase activity"/>
    <property type="evidence" value="ECO:0007669"/>
    <property type="project" value="UniProtKB-UniRule"/>
</dbReference>
<reference evidence="2" key="1">
    <citation type="submission" date="2013-07" db="EMBL/GenBank/DDBJ databases">
        <authorList>
            <person name="McIlroy S."/>
        </authorList>
    </citation>
    <scope>NUCLEOTIDE SEQUENCE [LARGE SCALE GENOMIC DNA]</scope>
    <source>
        <strain evidence="2">Run_A_D11</strain>
    </source>
</reference>
<feature type="binding site" evidence="1">
    <location>
        <position position="188"/>
    </location>
    <ligand>
        <name>S-adenosyl-L-methionine</name>
        <dbReference type="ChEBI" id="CHEBI:59789"/>
    </ligand>
</feature>
<evidence type="ECO:0000313" key="3">
    <source>
        <dbReference type="Proteomes" id="UP000035760"/>
    </source>
</evidence>
<dbReference type="Gene3D" id="3.40.50.150">
    <property type="entry name" value="Vaccinia Virus protein VP39"/>
    <property type="match status" value="1"/>
</dbReference>
<dbReference type="CDD" id="cd02440">
    <property type="entry name" value="AdoMet_MTases"/>
    <property type="match status" value="1"/>
</dbReference>
<keyword evidence="1 2" id="KW-0808">Transferase</keyword>
<dbReference type="PANTHER" id="PTHR36112:SF1">
    <property type="entry name" value="RIBOSOMAL RNA SMALL SUBUNIT METHYLTRANSFERASE J"/>
    <property type="match status" value="1"/>
</dbReference>
<comment type="subcellular location">
    <subcellularLocation>
        <location evidence="1">Cytoplasm</location>
    </subcellularLocation>
</comment>
<comment type="function">
    <text evidence="1">Specifically methylates the guanosine in position 1516 of 16S rRNA.</text>
</comment>
<dbReference type="InterPro" id="IPR007536">
    <property type="entry name" value="16SrRNA_methylTrfase_J"/>
</dbReference>
<evidence type="ECO:0000256" key="1">
    <source>
        <dbReference type="HAMAP-Rule" id="MF_01523"/>
    </source>
</evidence>
<keyword evidence="1" id="KW-0698">rRNA processing</keyword>
<keyword evidence="1 2" id="KW-0489">Methyltransferase</keyword>
<protein>
    <recommendedName>
        <fullName evidence="1">Ribosomal RNA small subunit methyltransferase J</fullName>
        <ecNumber evidence="1">2.1.1.242</ecNumber>
    </recommendedName>
    <alternativeName>
        <fullName evidence="1">16S rRNA m2G1516 methyltransferase</fullName>
    </alternativeName>
    <alternativeName>
        <fullName evidence="1">rRNA (guanine-N(2)-)-methyltransferase</fullName>
    </alternativeName>
</protein>
<name>W6M8S8_9GAMM</name>
<comment type="caution">
    <text evidence="1">Lacks conserved residue(s) required for the propagation of feature annotation.</text>
</comment>
<dbReference type="Proteomes" id="UP000035760">
    <property type="component" value="Unassembled WGS sequence"/>
</dbReference>
<keyword evidence="1" id="KW-0949">S-adenosyl-L-methionine</keyword>
<feature type="binding site" evidence="1">
    <location>
        <begin position="116"/>
        <end position="117"/>
    </location>
    <ligand>
        <name>S-adenosyl-L-methionine</name>
        <dbReference type="ChEBI" id="CHEBI:59789"/>
    </ligand>
</feature>
<dbReference type="EMBL" id="CBTJ020000030">
    <property type="protein sequence ID" value="CDI02100.1"/>
    <property type="molecule type" value="Genomic_DNA"/>
</dbReference>
<dbReference type="AlphaFoldDB" id="W6M8S8"/>
<keyword evidence="1" id="KW-0963">Cytoplasm</keyword>
<keyword evidence="3" id="KW-1185">Reference proteome</keyword>
<dbReference type="InterPro" id="IPR029063">
    <property type="entry name" value="SAM-dependent_MTases_sf"/>
</dbReference>